<dbReference type="Pfam" id="PF09349">
    <property type="entry name" value="OHCU_decarbox"/>
    <property type="match status" value="1"/>
</dbReference>
<dbReference type="InterPro" id="IPR036778">
    <property type="entry name" value="OHCU_decarboxylase_sf"/>
</dbReference>
<keyword evidence="1" id="KW-0659">Purine metabolism</keyword>
<proteinExistence type="predicted"/>
<feature type="domain" description="Oxo-4-hydroxy-4-carboxy-5-ureidoimidazoline decarboxylase" evidence="2">
    <location>
        <begin position="15"/>
        <end position="167"/>
    </location>
</feature>
<evidence type="ECO:0000313" key="4">
    <source>
        <dbReference type="Proteomes" id="UP000269721"/>
    </source>
</evidence>
<dbReference type="Proteomes" id="UP000269721">
    <property type="component" value="Unassembled WGS sequence"/>
</dbReference>
<dbReference type="EMBL" id="KZ995655">
    <property type="protein sequence ID" value="RKO90235.1"/>
    <property type="molecule type" value="Genomic_DNA"/>
</dbReference>
<dbReference type="PANTHER" id="PTHR37987:SF1">
    <property type="entry name" value="OXO-4-HYDROXY-4-CARBOXY-5-UREIDOIMIDAZOLINE DECARBOXYLASE DOMAIN-CONTAINING PROTEIN"/>
    <property type="match status" value="1"/>
</dbReference>
<dbReference type="Gene3D" id="1.10.3330.10">
    <property type="entry name" value="Oxo-4-hydroxy-4-carboxy-5-ureidoimidazoline decarboxylase"/>
    <property type="match status" value="1"/>
</dbReference>
<organism evidence="3 4">
    <name type="scientific">Blyttiomyces helicus</name>
    <dbReference type="NCBI Taxonomy" id="388810"/>
    <lineage>
        <taxon>Eukaryota</taxon>
        <taxon>Fungi</taxon>
        <taxon>Fungi incertae sedis</taxon>
        <taxon>Chytridiomycota</taxon>
        <taxon>Chytridiomycota incertae sedis</taxon>
        <taxon>Chytridiomycetes</taxon>
        <taxon>Chytridiomycetes incertae sedis</taxon>
        <taxon>Blyttiomyces</taxon>
    </lineage>
</organism>
<dbReference type="SUPFAM" id="SSF158694">
    <property type="entry name" value="UraD-Like"/>
    <property type="match status" value="1"/>
</dbReference>
<evidence type="ECO:0000313" key="3">
    <source>
        <dbReference type="EMBL" id="RKO90235.1"/>
    </source>
</evidence>
<dbReference type="PANTHER" id="PTHR37987">
    <property type="entry name" value="CHROMOSOME 9, WHOLE GENOME SHOTGUN SEQUENCE"/>
    <property type="match status" value="1"/>
</dbReference>
<gene>
    <name evidence="3" type="ORF">BDK51DRAFT_21172</name>
</gene>
<dbReference type="InterPro" id="IPR018020">
    <property type="entry name" value="OHCU_decarboxylase"/>
</dbReference>
<name>A0A4P9WEM2_9FUNG</name>
<accession>A0A4P9WEM2</accession>
<sequence length="176" mass="18997">MSTPTPTLPPIAVLNTLPLPEFASAIHLLFETSPRLDAALAAARPFTSYPALIDATADILTHLSDADRVDIVNAHPRIGAPKTTLSSLSATEQSHGPAPDATIHARLSELNKQYEDNIGFRFVVFVNGRGRGEIVPVMERCIEGGSREGELERGLREMIGIARDRLARVGPVEGRI</sequence>
<reference evidence="4" key="1">
    <citation type="journal article" date="2018" name="Nat. Microbiol.">
        <title>Leveraging single-cell genomics to expand the fungal tree of life.</title>
        <authorList>
            <person name="Ahrendt S.R."/>
            <person name="Quandt C.A."/>
            <person name="Ciobanu D."/>
            <person name="Clum A."/>
            <person name="Salamov A."/>
            <person name="Andreopoulos B."/>
            <person name="Cheng J.F."/>
            <person name="Woyke T."/>
            <person name="Pelin A."/>
            <person name="Henrissat B."/>
            <person name="Reynolds N.K."/>
            <person name="Benny G.L."/>
            <person name="Smith M.E."/>
            <person name="James T.Y."/>
            <person name="Grigoriev I.V."/>
        </authorList>
    </citation>
    <scope>NUCLEOTIDE SEQUENCE [LARGE SCALE GENOMIC DNA]</scope>
</reference>
<keyword evidence="4" id="KW-1185">Reference proteome</keyword>
<evidence type="ECO:0000256" key="1">
    <source>
        <dbReference type="ARBA" id="ARBA00022631"/>
    </source>
</evidence>
<evidence type="ECO:0000259" key="2">
    <source>
        <dbReference type="Pfam" id="PF09349"/>
    </source>
</evidence>
<dbReference type="GO" id="GO:0006144">
    <property type="term" value="P:purine nucleobase metabolic process"/>
    <property type="evidence" value="ECO:0007669"/>
    <property type="project" value="UniProtKB-KW"/>
</dbReference>
<dbReference type="OrthoDB" id="5398391at2759"/>
<dbReference type="AlphaFoldDB" id="A0A4P9WEM2"/>
<protein>
    <submittedName>
        <fullName evidence="3">Oxo-4-hydroxy-4-carboxy-5-ureidoimidazoline decarboxylase</fullName>
    </submittedName>
</protein>